<name>A0A7J7IQJ0_9RHOD</name>
<keyword evidence="4" id="KW-1185">Reference proteome</keyword>
<evidence type="ECO:0000256" key="1">
    <source>
        <dbReference type="ARBA" id="ARBA00022705"/>
    </source>
</evidence>
<dbReference type="EMBL" id="VWRR01000002">
    <property type="protein sequence ID" value="KAF6004834.1"/>
    <property type="molecule type" value="Genomic_DNA"/>
</dbReference>
<feature type="region of interest" description="Disordered" evidence="2">
    <location>
        <begin position="594"/>
        <end position="619"/>
    </location>
</feature>
<dbReference type="OrthoDB" id="2195431at2759"/>
<keyword evidence="1" id="KW-0235">DNA replication</keyword>
<dbReference type="PANTHER" id="PTHR23389:SF6">
    <property type="entry name" value="REPLICATION FACTOR C SUBUNIT 1"/>
    <property type="match status" value="1"/>
</dbReference>
<dbReference type="GO" id="GO:0006260">
    <property type="term" value="P:DNA replication"/>
    <property type="evidence" value="ECO:0007669"/>
    <property type="project" value="UniProtKB-KW"/>
</dbReference>
<gene>
    <name evidence="3" type="primary">CHTF18</name>
    <name evidence="3" type="ORF">F1559_002712</name>
</gene>
<dbReference type="Proteomes" id="UP000530660">
    <property type="component" value="Unassembled WGS sequence"/>
</dbReference>
<evidence type="ECO:0000313" key="4">
    <source>
        <dbReference type="Proteomes" id="UP000530660"/>
    </source>
</evidence>
<evidence type="ECO:0000256" key="2">
    <source>
        <dbReference type="SAM" id="MobiDB-lite"/>
    </source>
</evidence>
<proteinExistence type="predicted"/>
<sequence>MSTLTLRFPSKTLRVRRLDGREVQIRFRDTPLSEEASYSYGKQEAVLATALWSKGANVSEDNWRTERLQGPNSGANEASESYLIRENSSSEDCRLWTERYAPLSYTDLLGDDRTYRELLRWLISWSRHRKQHAASGQDRLIIGGGPQKIAAPVTPLAVLSGPTASSKTTSLRVLAALAGLEPWEPRALLQETAQVIERRFAEVIASRSLRTGQPRLVIVDEGELPGDAFGPLKTARTSATERSAHWADALVRAALSTKSAPVVFVLDDMRSRPARVLRTHGAVVFRCRRPPLNQLKRRLERILRSPGVTSVEPAFLEQLIASLNHDVRACLNQLHLMGSSPPPASCWSFIGLRDAPGSLRETCAHIFRADHPIDVGYGSGAKRANGRDSRNAECSAAAACTPLRQEENLHQGLLTLERSVSGEIREHVDMCFENYPIVTPFDPMMRRCSAAVDYHSSIESNLRHELSDSALVEHLGLAILLSYRRHCGQATAPTPSRLKLARLGYANTNSPARDRNEYLLESYKRSLVEMATCPQVRAIHALTLRREGLLVFLPTFMSIVQLTLETALAATSTQRADWLRHVRVQLSAYGLRWQDEPGSSDESESRSSDPSKPVTLPLEPSIDEVTHFRRAYSPLFSRGNLHALSGQMQHLLANGVSGRIRQPLKQNRGLAVAEDKDVAPVLLPMKRSTSTDKNCEQADTTRLLVRYHYREGHTNAVMRPCRIDDFL</sequence>
<dbReference type="InterPro" id="IPR027417">
    <property type="entry name" value="P-loop_NTPase"/>
</dbReference>
<comment type="caution">
    <text evidence="3">The sequence shown here is derived from an EMBL/GenBank/DDBJ whole genome shotgun (WGS) entry which is preliminary data.</text>
</comment>
<protein>
    <submittedName>
        <fullName evidence="3">Chromosome transmission fidelity</fullName>
    </submittedName>
</protein>
<dbReference type="PANTHER" id="PTHR23389">
    <property type="entry name" value="CHROMOSOME TRANSMISSION FIDELITY FACTOR 18"/>
    <property type="match status" value="1"/>
</dbReference>
<accession>A0A7J7IQJ0</accession>
<dbReference type="AlphaFoldDB" id="A0A7J7IQJ0"/>
<dbReference type="Gene3D" id="3.40.50.300">
    <property type="entry name" value="P-loop containing nucleotide triphosphate hydrolases"/>
    <property type="match status" value="1"/>
</dbReference>
<dbReference type="SUPFAM" id="SSF52540">
    <property type="entry name" value="P-loop containing nucleoside triphosphate hydrolases"/>
    <property type="match status" value="1"/>
</dbReference>
<organism evidence="3 4">
    <name type="scientific">Cyanidiococcus yangmingshanensis</name>
    <dbReference type="NCBI Taxonomy" id="2690220"/>
    <lineage>
        <taxon>Eukaryota</taxon>
        <taxon>Rhodophyta</taxon>
        <taxon>Bangiophyceae</taxon>
        <taxon>Cyanidiales</taxon>
        <taxon>Cyanidiaceae</taxon>
        <taxon>Cyanidiococcus</taxon>
    </lineage>
</organism>
<evidence type="ECO:0000313" key="3">
    <source>
        <dbReference type="EMBL" id="KAF6004834.1"/>
    </source>
</evidence>
<reference evidence="3 4" key="1">
    <citation type="journal article" date="2020" name="J. Phycol.">
        <title>Comparative genome analysis reveals Cyanidiococcus gen. nov., a new extremophilic red algal genus sister to Cyanidioschyzon (Cyanidioschyzonaceae, Rhodophyta).</title>
        <authorList>
            <person name="Liu S.-L."/>
            <person name="Chiang Y.-R."/>
            <person name="Yoon H.S."/>
            <person name="Fu H.-Y."/>
        </authorList>
    </citation>
    <scope>NUCLEOTIDE SEQUENCE [LARGE SCALE GENOMIC DNA]</scope>
    <source>
        <strain evidence="3 4">THAL066</strain>
    </source>
</reference>
<dbReference type="Gene3D" id="1.10.8.60">
    <property type="match status" value="1"/>
</dbReference>